<reference evidence="1 2" key="1">
    <citation type="journal article" date="2019" name="Nat. Ecol. Evol.">
        <title>Megaphylogeny resolves global patterns of mushroom evolution.</title>
        <authorList>
            <person name="Varga T."/>
            <person name="Krizsan K."/>
            <person name="Foldi C."/>
            <person name="Dima B."/>
            <person name="Sanchez-Garcia M."/>
            <person name="Sanchez-Ramirez S."/>
            <person name="Szollosi G.J."/>
            <person name="Szarkandi J.G."/>
            <person name="Papp V."/>
            <person name="Albert L."/>
            <person name="Andreopoulos W."/>
            <person name="Angelini C."/>
            <person name="Antonin V."/>
            <person name="Barry K.W."/>
            <person name="Bougher N.L."/>
            <person name="Buchanan P."/>
            <person name="Buyck B."/>
            <person name="Bense V."/>
            <person name="Catcheside P."/>
            <person name="Chovatia M."/>
            <person name="Cooper J."/>
            <person name="Damon W."/>
            <person name="Desjardin D."/>
            <person name="Finy P."/>
            <person name="Geml J."/>
            <person name="Haridas S."/>
            <person name="Hughes K."/>
            <person name="Justo A."/>
            <person name="Karasinski D."/>
            <person name="Kautmanova I."/>
            <person name="Kiss B."/>
            <person name="Kocsube S."/>
            <person name="Kotiranta H."/>
            <person name="LaButti K.M."/>
            <person name="Lechner B.E."/>
            <person name="Liimatainen K."/>
            <person name="Lipzen A."/>
            <person name="Lukacs Z."/>
            <person name="Mihaltcheva S."/>
            <person name="Morgado L.N."/>
            <person name="Niskanen T."/>
            <person name="Noordeloos M.E."/>
            <person name="Ohm R.A."/>
            <person name="Ortiz-Santana B."/>
            <person name="Ovrebo C."/>
            <person name="Racz N."/>
            <person name="Riley R."/>
            <person name="Savchenko A."/>
            <person name="Shiryaev A."/>
            <person name="Soop K."/>
            <person name="Spirin V."/>
            <person name="Szebenyi C."/>
            <person name="Tomsovsky M."/>
            <person name="Tulloss R.E."/>
            <person name="Uehling J."/>
            <person name="Grigoriev I.V."/>
            <person name="Vagvolgyi C."/>
            <person name="Papp T."/>
            <person name="Martin F.M."/>
            <person name="Miettinen O."/>
            <person name="Hibbett D.S."/>
            <person name="Nagy L.G."/>
        </authorList>
    </citation>
    <scope>NUCLEOTIDE SEQUENCE [LARGE SCALE GENOMIC DNA]</scope>
    <source>
        <strain evidence="1 2">OMC1185</strain>
    </source>
</reference>
<evidence type="ECO:0000313" key="1">
    <source>
        <dbReference type="EMBL" id="TFK54723.1"/>
    </source>
</evidence>
<dbReference type="OrthoDB" id="2678231at2759"/>
<protein>
    <submittedName>
        <fullName evidence="1">Uncharacterized protein</fullName>
    </submittedName>
</protein>
<proteinExistence type="predicted"/>
<feature type="non-terminal residue" evidence="1">
    <location>
        <position position="1"/>
    </location>
</feature>
<dbReference type="Proteomes" id="UP000305948">
    <property type="component" value="Unassembled WGS sequence"/>
</dbReference>
<gene>
    <name evidence="1" type="ORF">OE88DRAFT_1623224</name>
</gene>
<name>A0A5C3NBK3_9AGAM</name>
<dbReference type="EMBL" id="ML213505">
    <property type="protein sequence ID" value="TFK54723.1"/>
    <property type="molecule type" value="Genomic_DNA"/>
</dbReference>
<dbReference type="AlphaFoldDB" id="A0A5C3NBK3"/>
<accession>A0A5C3NBK3</accession>
<keyword evidence="2" id="KW-1185">Reference proteome</keyword>
<sequence>DEDEQEAQQSDSDSDDIDWDEETTLVAMLHEESPSSSDSDLIALAEQLKAPMSAQGNLLKQDLVQTLVPATKRVKEAHRVMEEKIDVEYGKGLLTFNDASKKVEAMCIQDEEELQEIYVKHQACRTRVKDLFTQLKAAYAHRDKIFLDFERLMEESADRAIADLQSLPATLNQTINALEHKCKDLFKDNGNAAKSKEKMLKGLLEKL</sequence>
<organism evidence="1 2">
    <name type="scientific">Heliocybe sulcata</name>
    <dbReference type="NCBI Taxonomy" id="5364"/>
    <lineage>
        <taxon>Eukaryota</taxon>
        <taxon>Fungi</taxon>
        <taxon>Dikarya</taxon>
        <taxon>Basidiomycota</taxon>
        <taxon>Agaricomycotina</taxon>
        <taxon>Agaricomycetes</taxon>
        <taxon>Gloeophyllales</taxon>
        <taxon>Gloeophyllaceae</taxon>
        <taxon>Heliocybe</taxon>
    </lineage>
</organism>
<evidence type="ECO:0000313" key="2">
    <source>
        <dbReference type="Proteomes" id="UP000305948"/>
    </source>
</evidence>